<evidence type="ECO:0000256" key="2">
    <source>
        <dbReference type="ARBA" id="ARBA00022603"/>
    </source>
</evidence>
<evidence type="ECO:0000313" key="7">
    <source>
        <dbReference type="Proteomes" id="UP000294545"/>
    </source>
</evidence>
<evidence type="ECO:0000259" key="5">
    <source>
        <dbReference type="Pfam" id="PF22435"/>
    </source>
</evidence>
<evidence type="ECO:0000256" key="3">
    <source>
        <dbReference type="ARBA" id="ARBA00022679"/>
    </source>
</evidence>
<dbReference type="SUPFAM" id="SSF75217">
    <property type="entry name" value="alpha/beta knot"/>
    <property type="match status" value="1"/>
</dbReference>
<dbReference type="Pfam" id="PF00588">
    <property type="entry name" value="SpoU_methylase"/>
    <property type="match status" value="1"/>
</dbReference>
<dbReference type="RefSeq" id="WP_132283014.1">
    <property type="nucleotide sequence ID" value="NZ_SMGQ01000015.1"/>
</dbReference>
<dbReference type="InterPro" id="IPR029028">
    <property type="entry name" value="Alpha/beta_knot_MTases"/>
</dbReference>
<dbReference type="OrthoDB" id="9785673at2"/>
<feature type="domain" description="tRNA/rRNA methyltransferase SpoU type" evidence="4">
    <location>
        <begin position="108"/>
        <end position="249"/>
    </location>
</feature>
<dbReference type="AlphaFoldDB" id="A0A4R1MEK9"/>
<dbReference type="GO" id="GO:0032259">
    <property type="term" value="P:methylation"/>
    <property type="evidence" value="ECO:0007669"/>
    <property type="project" value="UniProtKB-KW"/>
</dbReference>
<keyword evidence="2 6" id="KW-0489">Methyltransferase</keyword>
<evidence type="ECO:0000313" key="6">
    <source>
        <dbReference type="EMBL" id="TCK90567.1"/>
    </source>
</evidence>
<dbReference type="GO" id="GO:0006396">
    <property type="term" value="P:RNA processing"/>
    <property type="evidence" value="ECO:0007669"/>
    <property type="project" value="InterPro"/>
</dbReference>
<accession>A0A4R1MEK9</accession>
<dbReference type="GO" id="GO:0003723">
    <property type="term" value="F:RNA binding"/>
    <property type="evidence" value="ECO:0007669"/>
    <property type="project" value="InterPro"/>
</dbReference>
<dbReference type="Gene3D" id="3.30.1330.30">
    <property type="match status" value="1"/>
</dbReference>
<comment type="caution">
    <text evidence="6">The sequence shown here is derived from an EMBL/GenBank/DDBJ whole genome shotgun (WGS) entry which is preliminary data.</text>
</comment>
<dbReference type="Pfam" id="PF22435">
    <property type="entry name" value="MRM3-like_sub_bind"/>
    <property type="match status" value="1"/>
</dbReference>
<gene>
    <name evidence="6" type="ORF">EDC19_2336</name>
</gene>
<dbReference type="SUPFAM" id="SSF55315">
    <property type="entry name" value="L30e-like"/>
    <property type="match status" value="1"/>
</dbReference>
<dbReference type="PANTHER" id="PTHR43191:SF2">
    <property type="entry name" value="RRNA METHYLTRANSFERASE 3, MITOCHONDRIAL"/>
    <property type="match status" value="1"/>
</dbReference>
<dbReference type="InterPro" id="IPR053888">
    <property type="entry name" value="MRM3-like_sub_bind"/>
</dbReference>
<dbReference type="InterPro" id="IPR051259">
    <property type="entry name" value="rRNA_Methyltransferase"/>
</dbReference>
<dbReference type="EMBL" id="SMGQ01000015">
    <property type="protein sequence ID" value="TCK90567.1"/>
    <property type="molecule type" value="Genomic_DNA"/>
</dbReference>
<dbReference type="InterPro" id="IPR029026">
    <property type="entry name" value="tRNA_m1G_MTases_N"/>
</dbReference>
<feature type="domain" description="MRM3-like substrate binding" evidence="5">
    <location>
        <begin position="7"/>
        <end position="89"/>
    </location>
</feature>
<keyword evidence="3 6" id="KW-0808">Transferase</keyword>
<organism evidence="6 7">
    <name type="scientific">Natranaerovirga hydrolytica</name>
    <dbReference type="NCBI Taxonomy" id="680378"/>
    <lineage>
        <taxon>Bacteria</taxon>
        <taxon>Bacillati</taxon>
        <taxon>Bacillota</taxon>
        <taxon>Clostridia</taxon>
        <taxon>Lachnospirales</taxon>
        <taxon>Natranaerovirgaceae</taxon>
        <taxon>Natranaerovirga</taxon>
    </lineage>
</organism>
<evidence type="ECO:0000259" key="4">
    <source>
        <dbReference type="Pfam" id="PF00588"/>
    </source>
</evidence>
<dbReference type="GO" id="GO:0008173">
    <property type="term" value="F:RNA methyltransferase activity"/>
    <property type="evidence" value="ECO:0007669"/>
    <property type="project" value="InterPro"/>
</dbReference>
<protein>
    <submittedName>
        <fullName evidence="6">TrmH family RNA methyltransferase</fullName>
    </submittedName>
</protein>
<comment type="similarity">
    <text evidence="1">Belongs to the class IV-like SAM-binding methyltransferase superfamily. RNA methyltransferase TrmH family.</text>
</comment>
<dbReference type="CDD" id="cd18095">
    <property type="entry name" value="SpoU-like_rRNA-MTase"/>
    <property type="match status" value="1"/>
</dbReference>
<reference evidence="6 7" key="1">
    <citation type="submission" date="2019-03" db="EMBL/GenBank/DDBJ databases">
        <title>Genomic Encyclopedia of Type Strains, Phase IV (KMG-IV): sequencing the most valuable type-strain genomes for metagenomic binning, comparative biology and taxonomic classification.</title>
        <authorList>
            <person name="Goeker M."/>
        </authorList>
    </citation>
    <scope>NUCLEOTIDE SEQUENCE [LARGE SCALE GENOMIC DNA]</scope>
    <source>
        <strain evidence="6 7">DSM 24176</strain>
    </source>
</reference>
<dbReference type="Proteomes" id="UP000294545">
    <property type="component" value="Unassembled WGS sequence"/>
</dbReference>
<dbReference type="InterPro" id="IPR029064">
    <property type="entry name" value="Ribosomal_eL30-like_sf"/>
</dbReference>
<sequence>MINSRNNKQIKNIMSLIKQSKERKKQKKYVVEGEKMILEIPSIHIEKMYYSQSYYNEKGLINQDVPYDCIEDGIFNTISDTMTPQGVLGIIKQKVYALEDLLVSDQPVLIALENVQDPGNIGTIIRTAEGAGLNGVILTKDCVDIYNPKVVRSTMGSLHRVPFFITENIKDTLSHLKNKSIKVVAAHLKGNALYDEVDYKNNGVVFLIGNESKGLSESTALESDVWIKIPLHGQVESLNASVAASLLMYEAERQRR</sequence>
<evidence type="ECO:0000256" key="1">
    <source>
        <dbReference type="ARBA" id="ARBA00007228"/>
    </source>
</evidence>
<dbReference type="Gene3D" id="3.40.1280.10">
    <property type="match status" value="1"/>
</dbReference>
<dbReference type="InterPro" id="IPR001537">
    <property type="entry name" value="SpoU_MeTrfase"/>
</dbReference>
<proteinExistence type="inferred from homology"/>
<name>A0A4R1MEK9_9FIRM</name>
<keyword evidence="7" id="KW-1185">Reference proteome</keyword>
<dbReference type="PANTHER" id="PTHR43191">
    <property type="entry name" value="RRNA METHYLTRANSFERASE 3"/>
    <property type="match status" value="1"/>
</dbReference>